<feature type="domain" description="UspA" evidence="2">
    <location>
        <begin position="1"/>
        <end position="151"/>
    </location>
</feature>
<organism evidence="3 4">
    <name type="scientific">Actinoallomurus bryophytorum</name>
    <dbReference type="NCBI Taxonomy" id="1490222"/>
    <lineage>
        <taxon>Bacteria</taxon>
        <taxon>Bacillati</taxon>
        <taxon>Actinomycetota</taxon>
        <taxon>Actinomycetes</taxon>
        <taxon>Streptosporangiales</taxon>
        <taxon>Thermomonosporaceae</taxon>
        <taxon>Actinoallomurus</taxon>
    </lineage>
</organism>
<evidence type="ECO:0000256" key="1">
    <source>
        <dbReference type="ARBA" id="ARBA00008791"/>
    </source>
</evidence>
<dbReference type="Proteomes" id="UP000316096">
    <property type="component" value="Unassembled WGS sequence"/>
</dbReference>
<dbReference type="PRINTS" id="PR01438">
    <property type="entry name" value="UNVRSLSTRESS"/>
</dbReference>
<keyword evidence="4" id="KW-1185">Reference proteome</keyword>
<dbReference type="InterPro" id="IPR006015">
    <property type="entry name" value="Universal_stress_UspA"/>
</dbReference>
<dbReference type="EMBL" id="VFOZ01000001">
    <property type="protein sequence ID" value="TQL97177.1"/>
    <property type="molecule type" value="Genomic_DNA"/>
</dbReference>
<dbReference type="PANTHER" id="PTHR46268">
    <property type="entry name" value="STRESS RESPONSE PROTEIN NHAX"/>
    <property type="match status" value="1"/>
</dbReference>
<comment type="caution">
    <text evidence="3">The sequence shown here is derived from an EMBL/GenBank/DDBJ whole genome shotgun (WGS) entry which is preliminary data.</text>
</comment>
<protein>
    <submittedName>
        <fullName evidence="3">Nucleotide-binding universal stress UspA family protein</fullName>
    </submittedName>
</protein>
<evidence type="ECO:0000259" key="2">
    <source>
        <dbReference type="Pfam" id="PF00582"/>
    </source>
</evidence>
<gene>
    <name evidence="3" type="ORF">FB559_2753</name>
</gene>
<name>A0A543CJW4_9ACTN</name>
<dbReference type="InterPro" id="IPR014729">
    <property type="entry name" value="Rossmann-like_a/b/a_fold"/>
</dbReference>
<dbReference type="OrthoDB" id="9792500at2"/>
<evidence type="ECO:0000313" key="4">
    <source>
        <dbReference type="Proteomes" id="UP000316096"/>
    </source>
</evidence>
<evidence type="ECO:0000313" key="3">
    <source>
        <dbReference type="EMBL" id="TQL97177.1"/>
    </source>
</evidence>
<dbReference type="InterPro" id="IPR006016">
    <property type="entry name" value="UspA"/>
</dbReference>
<dbReference type="RefSeq" id="WP_141955943.1">
    <property type="nucleotide sequence ID" value="NZ_VFOZ01000001.1"/>
</dbReference>
<dbReference type="Pfam" id="PF00582">
    <property type="entry name" value="Usp"/>
    <property type="match status" value="1"/>
</dbReference>
<comment type="similarity">
    <text evidence="1">Belongs to the universal stress protein A family.</text>
</comment>
<dbReference type="PANTHER" id="PTHR46268:SF15">
    <property type="entry name" value="UNIVERSAL STRESS PROTEIN HP_0031"/>
    <property type="match status" value="1"/>
</dbReference>
<reference evidence="3 4" key="1">
    <citation type="submission" date="2019-06" db="EMBL/GenBank/DDBJ databases">
        <title>Sequencing the genomes of 1000 actinobacteria strains.</title>
        <authorList>
            <person name="Klenk H.-P."/>
        </authorList>
    </citation>
    <scope>NUCLEOTIDE SEQUENCE [LARGE SCALE GENOMIC DNA]</scope>
    <source>
        <strain evidence="3 4">DSM 102200</strain>
    </source>
</reference>
<sequence>MYKRILAAIDWTPSSEDVLDQTRQLASLTGAAVVVVHVRAADFPSLPSILGVLASQALAGEPAGNEASSVARRMVDDATAVLTTAGVRAEGLLLQSTPGSVPRAVLDQAREMDADLVVLGSRSDGPPSVLFRSNVADEVSRHARCPVLIVP</sequence>
<dbReference type="AlphaFoldDB" id="A0A543CJW4"/>
<dbReference type="Gene3D" id="3.40.50.620">
    <property type="entry name" value="HUPs"/>
    <property type="match status" value="1"/>
</dbReference>
<accession>A0A543CJW4</accession>
<dbReference type="CDD" id="cd00293">
    <property type="entry name" value="USP-like"/>
    <property type="match status" value="1"/>
</dbReference>
<proteinExistence type="inferred from homology"/>
<dbReference type="SUPFAM" id="SSF52402">
    <property type="entry name" value="Adenine nucleotide alpha hydrolases-like"/>
    <property type="match status" value="1"/>
</dbReference>